<reference evidence="1" key="1">
    <citation type="submission" date="2020-05" db="EMBL/GenBank/DDBJ databases">
        <title>Large-scale comparative analyses of tick genomes elucidate their genetic diversity and vector capacities.</title>
        <authorList>
            <person name="Jia N."/>
            <person name="Wang J."/>
            <person name="Shi W."/>
            <person name="Du L."/>
            <person name="Sun Y."/>
            <person name="Zhan W."/>
            <person name="Jiang J."/>
            <person name="Wang Q."/>
            <person name="Zhang B."/>
            <person name="Ji P."/>
            <person name="Sakyi L.B."/>
            <person name="Cui X."/>
            <person name="Yuan T."/>
            <person name="Jiang B."/>
            <person name="Yang W."/>
            <person name="Lam T.T.-Y."/>
            <person name="Chang Q."/>
            <person name="Ding S."/>
            <person name="Wang X."/>
            <person name="Zhu J."/>
            <person name="Ruan X."/>
            <person name="Zhao L."/>
            <person name="Wei J."/>
            <person name="Que T."/>
            <person name="Du C."/>
            <person name="Cheng J."/>
            <person name="Dai P."/>
            <person name="Han X."/>
            <person name="Huang E."/>
            <person name="Gao Y."/>
            <person name="Liu J."/>
            <person name="Shao H."/>
            <person name="Ye R."/>
            <person name="Li L."/>
            <person name="Wei W."/>
            <person name="Wang X."/>
            <person name="Wang C."/>
            <person name="Yang T."/>
            <person name="Huo Q."/>
            <person name="Li W."/>
            <person name="Guo W."/>
            <person name="Chen H."/>
            <person name="Zhou L."/>
            <person name="Ni X."/>
            <person name="Tian J."/>
            <person name="Zhou Y."/>
            <person name="Sheng Y."/>
            <person name="Liu T."/>
            <person name="Pan Y."/>
            <person name="Xia L."/>
            <person name="Li J."/>
            <person name="Zhao F."/>
            <person name="Cao W."/>
        </authorList>
    </citation>
    <scope>NUCLEOTIDE SEQUENCE</scope>
    <source>
        <strain evidence="1">Hyas-2018</strain>
    </source>
</reference>
<proteinExistence type="predicted"/>
<dbReference type="Proteomes" id="UP000821845">
    <property type="component" value="Chromosome 9"/>
</dbReference>
<sequence>MSSEIDSFDCDTAVQALAFAFEELSLRQQRDADYEREVESLERKKLRLETRLRAVNLKVEQLKRDAARQNSAIVRELEREAESLTQDVSKAKEEAQALEDQFAQVEAKCEVMEKENAELRRTAADLERTVEELKSQDSTGVAEAFKTRKLLQELRFEDKIKMFSEAFSLQWA</sequence>
<evidence type="ECO:0000313" key="2">
    <source>
        <dbReference type="Proteomes" id="UP000821845"/>
    </source>
</evidence>
<comment type="caution">
    <text evidence="1">The sequence shown here is derived from an EMBL/GenBank/DDBJ whole genome shotgun (WGS) entry which is preliminary data.</text>
</comment>
<dbReference type="EMBL" id="CM023489">
    <property type="protein sequence ID" value="KAH6923007.1"/>
    <property type="molecule type" value="Genomic_DNA"/>
</dbReference>
<keyword evidence="2" id="KW-1185">Reference proteome</keyword>
<name>A0ACB7RME6_HYAAI</name>
<evidence type="ECO:0000313" key="1">
    <source>
        <dbReference type="EMBL" id="KAH6923007.1"/>
    </source>
</evidence>
<protein>
    <submittedName>
        <fullName evidence="1">Uncharacterized protein</fullName>
    </submittedName>
</protein>
<accession>A0ACB7RME6</accession>
<organism evidence="1 2">
    <name type="scientific">Hyalomma asiaticum</name>
    <name type="common">Tick</name>
    <dbReference type="NCBI Taxonomy" id="266040"/>
    <lineage>
        <taxon>Eukaryota</taxon>
        <taxon>Metazoa</taxon>
        <taxon>Ecdysozoa</taxon>
        <taxon>Arthropoda</taxon>
        <taxon>Chelicerata</taxon>
        <taxon>Arachnida</taxon>
        <taxon>Acari</taxon>
        <taxon>Parasitiformes</taxon>
        <taxon>Ixodida</taxon>
        <taxon>Ixodoidea</taxon>
        <taxon>Ixodidae</taxon>
        <taxon>Hyalomminae</taxon>
        <taxon>Hyalomma</taxon>
    </lineage>
</organism>
<gene>
    <name evidence="1" type="ORF">HPB50_020511</name>
</gene>